<name>A0A4V2JSA9_9ACTN</name>
<proteinExistence type="predicted"/>
<gene>
    <name evidence="7" type="ORF">ET989_11130</name>
</gene>
<feature type="transmembrane region" description="Helical" evidence="5">
    <location>
        <begin position="21"/>
        <end position="43"/>
    </location>
</feature>
<feature type="transmembrane region" description="Helical" evidence="5">
    <location>
        <begin position="288"/>
        <end position="309"/>
    </location>
</feature>
<organism evidence="7 8">
    <name type="scientific">Propioniciclava sinopodophylli</name>
    <dbReference type="NCBI Taxonomy" id="1837344"/>
    <lineage>
        <taxon>Bacteria</taxon>
        <taxon>Bacillati</taxon>
        <taxon>Actinomycetota</taxon>
        <taxon>Actinomycetes</taxon>
        <taxon>Propionibacteriales</taxon>
        <taxon>Propionibacteriaceae</taxon>
        <taxon>Propioniciclava</taxon>
    </lineage>
</organism>
<dbReference type="GO" id="GO:0016020">
    <property type="term" value="C:membrane"/>
    <property type="evidence" value="ECO:0007669"/>
    <property type="project" value="UniProtKB-SubCell"/>
</dbReference>
<evidence type="ECO:0000259" key="6">
    <source>
        <dbReference type="Pfam" id="PF12698"/>
    </source>
</evidence>
<reference evidence="7 8" key="1">
    <citation type="submission" date="2019-01" db="EMBL/GenBank/DDBJ databases">
        <title>Lactibacter flavus gen. nov., sp. nov., a novel bacterium of the family Propionibacteriaceae isolated from raw milk and dairy products.</title>
        <authorList>
            <person name="Huptas C."/>
            <person name="Wenning M."/>
            <person name="Breitenwieser F."/>
            <person name="Doll E."/>
            <person name="Von Neubeck M."/>
            <person name="Busse H.-J."/>
            <person name="Scherer S."/>
        </authorList>
    </citation>
    <scope>NUCLEOTIDE SEQUENCE [LARGE SCALE GENOMIC DNA]</scope>
    <source>
        <strain evidence="7 8">KCTC 33808</strain>
    </source>
</reference>
<evidence type="ECO:0000256" key="5">
    <source>
        <dbReference type="SAM" id="Phobius"/>
    </source>
</evidence>
<comment type="subcellular location">
    <subcellularLocation>
        <location evidence="1">Membrane</location>
        <topology evidence="1">Multi-pass membrane protein</topology>
    </subcellularLocation>
</comment>
<comment type="caution">
    <text evidence="7">The sequence shown here is derived from an EMBL/GenBank/DDBJ whole genome shotgun (WGS) entry which is preliminary data.</text>
</comment>
<sequence length="425" mass="44959">MKLHNLGTVLGFEVRRTLTKPSFWLTSLSIPLLMVVIFALMFWSNSSALSSVDTQRGEKQAFTYADSSGLVSPTVAAEMGGTRAADATAAAQAVREGRAEVHLDIPADPTREAVHIVAEDVGLIQSGQWHALARDLLERSASERIGDSRLVGVLTGVSTDAELWKDGHRSPGLAAAVVPGLFLVLLYMGVLMLGQQMLNITVEEKENRVTEMILTTLDPRVLIVGKVLAVFAVGIVQAMVLLVPAVLVGVLFPGLLGAATAGPGNTLPADEMPPLALGGEVLIDPVRIVLAALIFTGGFLMFTGLLVAIGSIMPTAKDAGSAFGAVILAMFLPLYTATMVINDPTSVVSEFLTWFPLTAPVTALLRNALGLLPVWQGVAVALVLFAFASALVWLGVRLFRQGSISYDKRLSIGKALRASRSRPGS</sequence>
<feature type="transmembrane region" description="Helical" evidence="5">
    <location>
        <begin position="321"/>
        <end position="341"/>
    </location>
</feature>
<dbReference type="GO" id="GO:0140359">
    <property type="term" value="F:ABC-type transporter activity"/>
    <property type="evidence" value="ECO:0007669"/>
    <property type="project" value="InterPro"/>
</dbReference>
<protein>
    <submittedName>
        <fullName evidence="7">ABC transporter permease</fullName>
    </submittedName>
</protein>
<dbReference type="OrthoDB" id="9777766at2"/>
<dbReference type="Pfam" id="PF12698">
    <property type="entry name" value="ABC2_membrane_3"/>
    <property type="match status" value="1"/>
</dbReference>
<evidence type="ECO:0000256" key="1">
    <source>
        <dbReference type="ARBA" id="ARBA00004141"/>
    </source>
</evidence>
<keyword evidence="2 5" id="KW-0812">Transmembrane</keyword>
<dbReference type="Proteomes" id="UP000292373">
    <property type="component" value="Unassembled WGS sequence"/>
</dbReference>
<keyword evidence="3 5" id="KW-1133">Transmembrane helix</keyword>
<evidence type="ECO:0000256" key="3">
    <source>
        <dbReference type="ARBA" id="ARBA00022989"/>
    </source>
</evidence>
<feature type="transmembrane region" description="Helical" evidence="5">
    <location>
        <begin position="227"/>
        <end position="252"/>
    </location>
</feature>
<keyword evidence="8" id="KW-1185">Reference proteome</keyword>
<evidence type="ECO:0000313" key="7">
    <source>
        <dbReference type="EMBL" id="TBT83508.1"/>
    </source>
</evidence>
<accession>A0A4V2JSA9</accession>
<feature type="transmembrane region" description="Helical" evidence="5">
    <location>
        <begin position="173"/>
        <end position="193"/>
    </location>
</feature>
<dbReference type="PANTHER" id="PTHR43471">
    <property type="entry name" value="ABC TRANSPORTER PERMEASE"/>
    <property type="match status" value="1"/>
</dbReference>
<evidence type="ECO:0000313" key="8">
    <source>
        <dbReference type="Proteomes" id="UP000292373"/>
    </source>
</evidence>
<dbReference type="PANTHER" id="PTHR43471:SF3">
    <property type="entry name" value="ABC TRANSPORTER PERMEASE PROTEIN NATB"/>
    <property type="match status" value="1"/>
</dbReference>
<dbReference type="AlphaFoldDB" id="A0A4V2JSA9"/>
<evidence type="ECO:0000256" key="2">
    <source>
        <dbReference type="ARBA" id="ARBA00022692"/>
    </source>
</evidence>
<dbReference type="EMBL" id="SDMQ01000011">
    <property type="protein sequence ID" value="TBT83508.1"/>
    <property type="molecule type" value="Genomic_DNA"/>
</dbReference>
<feature type="transmembrane region" description="Helical" evidence="5">
    <location>
        <begin position="374"/>
        <end position="399"/>
    </location>
</feature>
<keyword evidence="4 5" id="KW-0472">Membrane</keyword>
<evidence type="ECO:0000256" key="4">
    <source>
        <dbReference type="ARBA" id="ARBA00023136"/>
    </source>
</evidence>
<feature type="domain" description="ABC-2 type transporter transmembrane" evidence="6">
    <location>
        <begin position="22"/>
        <end position="396"/>
    </location>
</feature>
<dbReference type="InterPro" id="IPR013525">
    <property type="entry name" value="ABC2_TM"/>
</dbReference>
<dbReference type="RefSeq" id="WP_131168941.1">
    <property type="nucleotide sequence ID" value="NZ_SDMQ01000011.1"/>
</dbReference>